<dbReference type="STRING" id="1165861.A0A0L0V1K9"/>
<dbReference type="EMBL" id="AJIL01000146">
    <property type="protein sequence ID" value="KNE93076.1"/>
    <property type="molecule type" value="Genomic_DNA"/>
</dbReference>
<reference evidence="2" key="1">
    <citation type="submission" date="2014-03" db="EMBL/GenBank/DDBJ databases">
        <title>The Genome Sequence of Puccinia striiformis f. sp. tritici PST-78.</title>
        <authorList>
            <consortium name="The Broad Institute Genome Sequencing Platform"/>
            <person name="Cuomo C."/>
            <person name="Hulbert S."/>
            <person name="Chen X."/>
            <person name="Walker B."/>
            <person name="Young S.K."/>
            <person name="Zeng Q."/>
            <person name="Gargeya S."/>
            <person name="Fitzgerald M."/>
            <person name="Haas B."/>
            <person name="Abouelleil A."/>
            <person name="Alvarado L."/>
            <person name="Arachchi H.M."/>
            <person name="Berlin A.M."/>
            <person name="Chapman S.B."/>
            <person name="Goldberg J."/>
            <person name="Griggs A."/>
            <person name="Gujja S."/>
            <person name="Hansen M."/>
            <person name="Howarth C."/>
            <person name="Imamovic A."/>
            <person name="Larimer J."/>
            <person name="McCowan C."/>
            <person name="Montmayeur A."/>
            <person name="Murphy C."/>
            <person name="Neiman D."/>
            <person name="Pearson M."/>
            <person name="Priest M."/>
            <person name="Roberts A."/>
            <person name="Saif S."/>
            <person name="Shea T."/>
            <person name="Sisk P."/>
            <person name="Sykes S."/>
            <person name="Wortman J."/>
            <person name="Nusbaum C."/>
            <person name="Birren B."/>
        </authorList>
    </citation>
    <scope>NUCLEOTIDE SEQUENCE [LARGE SCALE GENOMIC DNA]</scope>
    <source>
        <strain evidence="2">race PST-78</strain>
    </source>
</reference>
<evidence type="ECO:0000313" key="1">
    <source>
        <dbReference type="EMBL" id="KNE93076.1"/>
    </source>
</evidence>
<sequence length="144" mass="16812">MISFSNGSDIKLYNSEQLAKFHHPPKSLVSLARDFSHNSLYNPNYGYFLNQVEIFDRTSIPTNNNTSGSLKDELYAEYFNPKSGTPQNQLLICLHHHQSEEEPSLTTDQRQIWHTPTKPFKPWYAWSMAHYILQKHLKEESVTQ</sequence>
<proteinExistence type="predicted"/>
<protein>
    <submittedName>
        <fullName evidence="1">Uncharacterized protein</fullName>
    </submittedName>
</protein>
<comment type="caution">
    <text evidence="1">The sequence shown here is derived from an EMBL/GenBank/DDBJ whole genome shotgun (WGS) entry which is preliminary data.</text>
</comment>
<organism evidence="1 2">
    <name type="scientific">Puccinia striiformis f. sp. tritici PST-78</name>
    <dbReference type="NCBI Taxonomy" id="1165861"/>
    <lineage>
        <taxon>Eukaryota</taxon>
        <taxon>Fungi</taxon>
        <taxon>Dikarya</taxon>
        <taxon>Basidiomycota</taxon>
        <taxon>Pucciniomycotina</taxon>
        <taxon>Pucciniomycetes</taxon>
        <taxon>Pucciniales</taxon>
        <taxon>Pucciniaceae</taxon>
        <taxon>Puccinia</taxon>
    </lineage>
</organism>
<name>A0A0L0V1K9_9BASI</name>
<keyword evidence="2" id="KW-1185">Reference proteome</keyword>
<accession>A0A0L0V1K9</accession>
<dbReference type="AlphaFoldDB" id="A0A0L0V1K9"/>
<gene>
    <name evidence="1" type="ORF">PSTG_13568</name>
</gene>
<dbReference type="Proteomes" id="UP000054564">
    <property type="component" value="Unassembled WGS sequence"/>
</dbReference>
<evidence type="ECO:0000313" key="2">
    <source>
        <dbReference type="Proteomes" id="UP000054564"/>
    </source>
</evidence>